<keyword evidence="1" id="KW-1133">Transmembrane helix</keyword>
<accession>A0A424YB52</accession>
<dbReference type="Pfam" id="PF07456">
    <property type="entry name" value="Hpre_diP_synt_I"/>
    <property type="match status" value="1"/>
</dbReference>
<evidence type="ECO:0000313" key="3">
    <source>
        <dbReference type="Proteomes" id="UP000285138"/>
    </source>
</evidence>
<organism evidence="2 3">
    <name type="scientific">Candidatus Syntrophonatronum acetioxidans</name>
    <dbReference type="NCBI Taxonomy" id="1795816"/>
    <lineage>
        <taxon>Bacteria</taxon>
        <taxon>Bacillati</taxon>
        <taxon>Bacillota</taxon>
        <taxon>Clostridia</taxon>
        <taxon>Eubacteriales</taxon>
        <taxon>Syntrophomonadaceae</taxon>
        <taxon>Candidatus Syntrophonatronum</taxon>
    </lineage>
</organism>
<keyword evidence="1" id="KW-0812">Transmembrane</keyword>
<feature type="transmembrane region" description="Helical" evidence="1">
    <location>
        <begin position="7"/>
        <end position="23"/>
    </location>
</feature>
<reference evidence="2 3" key="1">
    <citation type="submission" date="2018-08" db="EMBL/GenBank/DDBJ databases">
        <title>The metabolism and importance of syntrophic acetate oxidation coupled to methane or sulfide production in haloalkaline environments.</title>
        <authorList>
            <person name="Timmers P.H.A."/>
            <person name="Vavourakis C.D."/>
            <person name="Sorokin D.Y."/>
            <person name="Sinninghe Damste J.S."/>
            <person name="Muyzer G."/>
            <person name="Stams A.J.M."/>
            <person name="Plugge C.M."/>
        </authorList>
    </citation>
    <scope>NUCLEOTIDE SEQUENCE [LARGE SCALE GENOMIC DNA]</scope>
    <source>
        <strain evidence="2">MSAO_Bac1</strain>
    </source>
</reference>
<name>A0A424YB52_9FIRM</name>
<proteinExistence type="predicted"/>
<gene>
    <name evidence="2" type="ORF">D5R97_08720</name>
</gene>
<sequence length="51" mass="5389">MNKTSKLVYLALLVTFAVVIHTIESALGITLLVPGAKLGLANIITLLTILL</sequence>
<evidence type="ECO:0000256" key="1">
    <source>
        <dbReference type="SAM" id="Phobius"/>
    </source>
</evidence>
<keyword evidence="1" id="KW-0472">Membrane</keyword>
<dbReference type="InterPro" id="IPR010898">
    <property type="entry name" value="Hpre_diP_synth_I"/>
</dbReference>
<dbReference type="AlphaFoldDB" id="A0A424YB52"/>
<comment type="caution">
    <text evidence="2">The sequence shown here is derived from an EMBL/GenBank/DDBJ whole genome shotgun (WGS) entry which is preliminary data.</text>
</comment>
<feature type="non-terminal residue" evidence="2">
    <location>
        <position position="51"/>
    </location>
</feature>
<evidence type="ECO:0000313" key="2">
    <source>
        <dbReference type="EMBL" id="RQD73860.1"/>
    </source>
</evidence>
<protein>
    <submittedName>
        <fullName evidence="2">Heptaprenyl diphosphate synthase</fullName>
    </submittedName>
</protein>
<dbReference type="EMBL" id="QZAA01000232">
    <property type="protein sequence ID" value="RQD73860.1"/>
    <property type="molecule type" value="Genomic_DNA"/>
</dbReference>
<dbReference type="Proteomes" id="UP000285138">
    <property type="component" value="Unassembled WGS sequence"/>
</dbReference>